<evidence type="ECO:0000256" key="6">
    <source>
        <dbReference type="ARBA" id="ARBA00047745"/>
    </source>
</evidence>
<dbReference type="InterPro" id="IPR022463">
    <property type="entry name" value="1-PFruKinase"/>
</dbReference>
<evidence type="ECO:0000256" key="4">
    <source>
        <dbReference type="ARBA" id="ARBA00022777"/>
    </source>
</evidence>
<name>A0A927H1R4_9BACL</name>
<evidence type="ECO:0000256" key="1">
    <source>
        <dbReference type="ARBA" id="ARBA00005380"/>
    </source>
</evidence>
<protein>
    <recommendedName>
        <fullName evidence="7">Tagatose-6-phosphate kinase</fullName>
        <ecNumber evidence="7">2.7.1.144</ecNumber>
    </recommendedName>
</protein>
<comment type="similarity">
    <text evidence="7">Belongs to the carbohydrate kinase PfkB family. LacC subfamily.</text>
</comment>
<dbReference type="PROSITE" id="PS00584">
    <property type="entry name" value="PFKB_KINASES_2"/>
    <property type="match status" value="1"/>
</dbReference>
<evidence type="ECO:0000256" key="5">
    <source>
        <dbReference type="ARBA" id="ARBA00022840"/>
    </source>
</evidence>
<dbReference type="GO" id="GO:0005988">
    <property type="term" value="P:lactose metabolic process"/>
    <property type="evidence" value="ECO:0007669"/>
    <property type="project" value="UniProtKB-KW"/>
</dbReference>
<dbReference type="EC" id="2.7.1.144" evidence="7"/>
<keyword evidence="3 7" id="KW-0547">Nucleotide-binding</keyword>
<keyword evidence="5 7" id="KW-0067">ATP-binding</keyword>
<dbReference type="Gene3D" id="3.40.1190.20">
    <property type="match status" value="1"/>
</dbReference>
<evidence type="ECO:0000256" key="3">
    <source>
        <dbReference type="ARBA" id="ARBA00022741"/>
    </source>
</evidence>
<comment type="catalytic activity">
    <reaction evidence="6 8">
        <text>beta-D-fructose 1-phosphate + ATP = beta-D-fructose 1,6-bisphosphate + ADP + H(+)</text>
        <dbReference type="Rhea" id="RHEA:14213"/>
        <dbReference type="ChEBI" id="CHEBI:15378"/>
        <dbReference type="ChEBI" id="CHEBI:30616"/>
        <dbReference type="ChEBI" id="CHEBI:32966"/>
        <dbReference type="ChEBI" id="CHEBI:138881"/>
        <dbReference type="ChEBI" id="CHEBI:456216"/>
        <dbReference type="EC" id="2.7.1.56"/>
    </reaction>
</comment>
<dbReference type="InterPro" id="IPR017583">
    <property type="entry name" value="Tagatose/fructose_Pkinase"/>
</dbReference>
<keyword evidence="4 8" id="KW-0418">Kinase</keyword>
<dbReference type="GO" id="GO:0008662">
    <property type="term" value="F:1-phosphofructokinase activity"/>
    <property type="evidence" value="ECO:0007669"/>
    <property type="project" value="UniProtKB-UniRule"/>
</dbReference>
<dbReference type="InterPro" id="IPR002173">
    <property type="entry name" value="Carboh/pur_kinase_PfkB_CS"/>
</dbReference>
<dbReference type="InterPro" id="IPR011611">
    <property type="entry name" value="PfkB_dom"/>
</dbReference>
<dbReference type="EMBL" id="JACXJA010000042">
    <property type="protein sequence ID" value="MBD2865456.1"/>
    <property type="molecule type" value="Genomic_DNA"/>
</dbReference>
<dbReference type="GO" id="GO:0005524">
    <property type="term" value="F:ATP binding"/>
    <property type="evidence" value="ECO:0007669"/>
    <property type="project" value="UniProtKB-UniRule"/>
</dbReference>
<dbReference type="AlphaFoldDB" id="A0A927H1R4"/>
<dbReference type="FunFam" id="3.40.1190.20:FF:000001">
    <property type="entry name" value="Phosphofructokinase"/>
    <property type="match status" value="1"/>
</dbReference>
<dbReference type="PIRSF" id="PIRSF000535">
    <property type="entry name" value="1PFK/6PFK/LacC"/>
    <property type="match status" value="1"/>
</dbReference>
<gene>
    <name evidence="10" type="primary">pfkB</name>
    <name evidence="10" type="ORF">IDH45_26080</name>
</gene>
<proteinExistence type="inferred from homology"/>
<dbReference type="GO" id="GO:0005829">
    <property type="term" value="C:cytosol"/>
    <property type="evidence" value="ECO:0007669"/>
    <property type="project" value="TreeGrafter"/>
</dbReference>
<evidence type="ECO:0000256" key="7">
    <source>
        <dbReference type="PIRNR" id="PIRNR000535"/>
    </source>
</evidence>
<dbReference type="Proteomes" id="UP000639396">
    <property type="component" value="Unassembled WGS sequence"/>
</dbReference>
<evidence type="ECO:0000256" key="8">
    <source>
        <dbReference type="RuleBase" id="RU369061"/>
    </source>
</evidence>
<dbReference type="RefSeq" id="WP_190931076.1">
    <property type="nucleotide sequence ID" value="NZ_JACXJA010000042.1"/>
</dbReference>
<dbReference type="SUPFAM" id="SSF53613">
    <property type="entry name" value="Ribokinase-like"/>
    <property type="match status" value="1"/>
</dbReference>
<dbReference type="GO" id="GO:0044281">
    <property type="term" value="P:small molecule metabolic process"/>
    <property type="evidence" value="ECO:0007669"/>
    <property type="project" value="UniProtKB-ARBA"/>
</dbReference>
<evidence type="ECO:0000259" key="9">
    <source>
        <dbReference type="Pfam" id="PF00294"/>
    </source>
</evidence>
<keyword evidence="11" id="KW-1185">Reference proteome</keyword>
<comment type="pathway">
    <text evidence="7">Carbohydrate metabolism; D-tagatose 6-phosphate degradation; D-glyceraldehyde 3-phosphate and glycerone phosphate from D-tagatose 6-phosphate: step 1/2.</text>
</comment>
<evidence type="ECO:0000313" key="11">
    <source>
        <dbReference type="Proteomes" id="UP000639396"/>
    </source>
</evidence>
<keyword evidence="2 7" id="KW-0808">Transferase</keyword>
<comment type="similarity">
    <text evidence="1">Belongs to the carbohydrate kinase pfkB family.</text>
</comment>
<feature type="domain" description="Carbohydrate kinase PfkB" evidence="9">
    <location>
        <begin position="10"/>
        <end position="292"/>
    </location>
</feature>
<dbReference type="NCBIfam" id="TIGR03828">
    <property type="entry name" value="pfkB"/>
    <property type="match status" value="1"/>
</dbReference>
<keyword evidence="7" id="KW-0423">Lactose metabolism</keyword>
<accession>A0A927H1R4</accession>
<evidence type="ECO:0000313" key="10">
    <source>
        <dbReference type="EMBL" id="MBD2865456.1"/>
    </source>
</evidence>
<comment type="function">
    <text evidence="8">Catalyzes the ATP-dependent phosphorylation of fructose-l-phosphate to fructose-l,6-bisphosphate.</text>
</comment>
<dbReference type="CDD" id="cd01164">
    <property type="entry name" value="FruK_PfkB_like"/>
    <property type="match status" value="1"/>
</dbReference>
<dbReference type="Pfam" id="PF00294">
    <property type="entry name" value="PfkB"/>
    <property type="match status" value="1"/>
</dbReference>
<comment type="caution">
    <text evidence="10">The sequence shown here is derived from an EMBL/GenBank/DDBJ whole genome shotgun (WGS) entry which is preliminary data.</text>
</comment>
<dbReference type="GO" id="GO:0016052">
    <property type="term" value="P:carbohydrate catabolic process"/>
    <property type="evidence" value="ECO:0007669"/>
    <property type="project" value="UniProtKB-ARBA"/>
</dbReference>
<dbReference type="PANTHER" id="PTHR46566:SF2">
    <property type="entry name" value="ATP-DEPENDENT 6-PHOSPHOFRUCTOKINASE ISOZYME 2"/>
    <property type="match status" value="1"/>
</dbReference>
<organism evidence="10 11">
    <name type="scientific">Paenibacillus oceani</name>
    <dbReference type="NCBI Taxonomy" id="2772510"/>
    <lineage>
        <taxon>Bacteria</taxon>
        <taxon>Bacillati</taxon>
        <taxon>Bacillota</taxon>
        <taxon>Bacilli</taxon>
        <taxon>Bacillales</taxon>
        <taxon>Paenibacillaceae</taxon>
        <taxon>Paenibacillus</taxon>
    </lineage>
</organism>
<comment type="catalytic activity">
    <reaction evidence="7">
        <text>D-tagatofuranose 6-phosphate + ATP = D-tagatofuranose 1,6-bisphosphate + ADP + H(+)</text>
        <dbReference type="Rhea" id="RHEA:12420"/>
        <dbReference type="ChEBI" id="CHEBI:15378"/>
        <dbReference type="ChEBI" id="CHEBI:30616"/>
        <dbReference type="ChEBI" id="CHEBI:58694"/>
        <dbReference type="ChEBI" id="CHEBI:58695"/>
        <dbReference type="ChEBI" id="CHEBI:456216"/>
        <dbReference type="EC" id="2.7.1.144"/>
    </reaction>
</comment>
<dbReference type="PANTHER" id="PTHR46566">
    <property type="entry name" value="1-PHOSPHOFRUCTOKINASE-RELATED"/>
    <property type="match status" value="1"/>
</dbReference>
<dbReference type="GO" id="GO:0009024">
    <property type="term" value="F:tagatose-6-phosphate kinase activity"/>
    <property type="evidence" value="ECO:0007669"/>
    <property type="project" value="UniProtKB-EC"/>
</dbReference>
<reference evidence="10" key="1">
    <citation type="submission" date="2020-09" db="EMBL/GenBank/DDBJ databases">
        <title>A novel bacterium of genus Paenibacillus, isolated from South China Sea.</title>
        <authorList>
            <person name="Huang H."/>
            <person name="Mo K."/>
            <person name="Hu Y."/>
        </authorList>
    </citation>
    <scope>NUCLEOTIDE SEQUENCE</scope>
    <source>
        <strain evidence="10">IB182363</strain>
    </source>
</reference>
<dbReference type="InterPro" id="IPR029056">
    <property type="entry name" value="Ribokinase-like"/>
</dbReference>
<sequence>MALITTVTLNAAIDKTYYMEKFPLGKVSRVSTMISVPGGKGINVARVAHQLGGEVLASGFVGGSNGAYIVKELDKSGISSDFVEVEGESRLCLNMIDQSESTSTELLEPGPVITGEQIAEMKAKIGLLAAKSAIVAFSGSLPKGAPASLYAELIGIAKAAGAQAFLDTSGDALLEGVRAQPYFIKPNEDEVEKLIGRRLEQESDVYSAIGQLMEQGIGCVVVTLGAGGSVAGYGGRLYRVRAPRIEAVNPVGSGDSFVAGMAVATAAGRTFDQAIRLATACGTANALNVQAGDVRQDDVERLLEQVQVDLIS</sequence>
<evidence type="ECO:0000256" key="2">
    <source>
        <dbReference type="ARBA" id="ARBA00022679"/>
    </source>
</evidence>
<dbReference type="NCBIfam" id="TIGR03168">
    <property type="entry name" value="1-PFK"/>
    <property type="match status" value="1"/>
</dbReference>